<dbReference type="SUPFAM" id="SSF52540">
    <property type="entry name" value="P-loop containing nucleoside triphosphate hydrolases"/>
    <property type="match status" value="1"/>
</dbReference>
<keyword evidence="2" id="KW-1185">Reference proteome</keyword>
<dbReference type="InterPro" id="IPR027417">
    <property type="entry name" value="P-loop_NTPase"/>
</dbReference>
<proteinExistence type="predicted"/>
<dbReference type="GO" id="GO:0004386">
    <property type="term" value="F:helicase activity"/>
    <property type="evidence" value="ECO:0007669"/>
    <property type="project" value="UniProtKB-KW"/>
</dbReference>
<dbReference type="RefSeq" id="WP_359208642.1">
    <property type="nucleotide sequence ID" value="NZ_JBEZAM010000020.1"/>
</dbReference>
<keyword evidence="1" id="KW-0547">Nucleotide-binding</keyword>
<protein>
    <submittedName>
        <fullName evidence="1">DNA helicase</fullName>
    </submittedName>
</protein>
<dbReference type="Proteomes" id="UP001551210">
    <property type="component" value="Unassembled WGS sequence"/>
</dbReference>
<accession>A0ABV3CXI7</accession>
<sequence>MTLSYLNLTEDQRAALDDLPFDGNHLVSGAPGSGKSLLAVQRAVMQALTGGPTVLLTRSNLLRQSIAPMVSALGPSRDQVEVATAHSWLAGWYREQTRADAPRSEDGWYDWSAFVRTATLTEPASGLSVVVDEGQDLPPGFYRFCRVLGARVTVYADECQQLTETHSTLAEIAKALGGCPVREIRGNHRNTRQIAEVARHFHVGHTVPDLPQRNGPPPRLHAFARPGDLRDMLVGMAQLHPRHSIGVILRSTRSQLSLMTQLDRAAPRLKPQMYTAEAEHGRYRNLDLARPGITLVNRASAKGLGFDIVVVPDTHTDAGTDPTSASLRMAYYVLATRARHELHFGHEGESEPPLIAQIPRRDLVRA</sequence>
<reference evidence="1 2" key="1">
    <citation type="submission" date="2024-06" db="EMBL/GenBank/DDBJ databases">
        <title>The Natural Products Discovery Center: Release of the First 8490 Sequenced Strains for Exploring Actinobacteria Biosynthetic Diversity.</title>
        <authorList>
            <person name="Kalkreuter E."/>
            <person name="Kautsar S.A."/>
            <person name="Yang D."/>
            <person name="Bader C.D."/>
            <person name="Teijaro C.N."/>
            <person name="Fluegel L."/>
            <person name="Davis C.M."/>
            <person name="Simpson J.R."/>
            <person name="Lauterbach L."/>
            <person name="Steele A.D."/>
            <person name="Gui C."/>
            <person name="Meng S."/>
            <person name="Li G."/>
            <person name="Viehrig K."/>
            <person name="Ye F."/>
            <person name="Su P."/>
            <person name="Kiefer A.F."/>
            <person name="Nichols A."/>
            <person name="Cepeda A.J."/>
            <person name="Yan W."/>
            <person name="Fan B."/>
            <person name="Jiang Y."/>
            <person name="Adhikari A."/>
            <person name="Zheng C.-J."/>
            <person name="Schuster L."/>
            <person name="Cowan T.M."/>
            <person name="Smanski M.J."/>
            <person name="Chevrette M.G."/>
            <person name="De Carvalho L.P.S."/>
            <person name="Shen B."/>
        </authorList>
    </citation>
    <scope>NUCLEOTIDE SEQUENCE [LARGE SCALE GENOMIC DNA]</scope>
    <source>
        <strain evidence="1 2">NPDC045705</strain>
    </source>
</reference>
<dbReference type="Gene3D" id="3.40.50.300">
    <property type="entry name" value="P-loop containing nucleotide triphosphate hydrolases"/>
    <property type="match status" value="2"/>
</dbReference>
<gene>
    <name evidence="1" type="ORF">AB0A76_17180</name>
</gene>
<evidence type="ECO:0000313" key="2">
    <source>
        <dbReference type="Proteomes" id="UP001551210"/>
    </source>
</evidence>
<evidence type="ECO:0000313" key="1">
    <source>
        <dbReference type="EMBL" id="MEU7294929.1"/>
    </source>
</evidence>
<keyword evidence="1" id="KW-0347">Helicase</keyword>
<keyword evidence="1" id="KW-0378">Hydrolase</keyword>
<dbReference type="EMBL" id="JBEZAM010000020">
    <property type="protein sequence ID" value="MEU7294929.1"/>
    <property type="molecule type" value="Genomic_DNA"/>
</dbReference>
<keyword evidence="1" id="KW-0067">ATP-binding</keyword>
<name>A0ABV3CXI7_STREX</name>
<comment type="caution">
    <text evidence="1">The sequence shown here is derived from an EMBL/GenBank/DDBJ whole genome shotgun (WGS) entry which is preliminary data.</text>
</comment>
<organism evidence="1 2">
    <name type="scientific">Streptomyces exfoliatus</name>
    <name type="common">Streptomyces hydrogenans</name>
    <dbReference type="NCBI Taxonomy" id="1905"/>
    <lineage>
        <taxon>Bacteria</taxon>
        <taxon>Bacillati</taxon>
        <taxon>Actinomycetota</taxon>
        <taxon>Actinomycetes</taxon>
        <taxon>Kitasatosporales</taxon>
        <taxon>Streptomycetaceae</taxon>
        <taxon>Streptomyces</taxon>
    </lineage>
</organism>